<dbReference type="AlphaFoldDB" id="A0A8S9YZG8"/>
<evidence type="ECO:0000256" key="2">
    <source>
        <dbReference type="ARBA" id="ARBA00023008"/>
    </source>
</evidence>
<comment type="similarity">
    <text evidence="1">Belongs to the SCO1/2 family.</text>
</comment>
<feature type="binding site" evidence="3">
    <location>
        <position position="115"/>
    </location>
    <ligand>
        <name>Cu cation</name>
        <dbReference type="ChEBI" id="CHEBI:23378"/>
    </ligand>
</feature>
<keyword evidence="3" id="KW-0479">Metal-binding</keyword>
<keyword evidence="5" id="KW-0472">Membrane</keyword>
<dbReference type="OrthoDB" id="270009at2759"/>
<dbReference type="InterPro" id="IPR036249">
    <property type="entry name" value="Thioredoxin-like_sf"/>
</dbReference>
<sequence>MFVFNNYARVHNLIRSICKVSSFPVLSVRNITSKASETRFRRLQWGAVIGFSCLVAGGAFYMANDLAAEKKKAAKSYGTPSIGGDFNLIDHTGKRCTLASFRGKWLLIYFGFCRCPDICPEQIERLVEISDRIALTGNTKQQLVPIFLTVDYERDTPDVVAEYVQEFSPNLVGLTGTKEDIENVAKRYRIYYSAGPKDVDGDYIVDHTVVMYLIDPNGKFSNYYGQLKPVQEITRDILKQMKEFS</sequence>
<feature type="domain" description="Thioredoxin" evidence="6">
    <location>
        <begin position="68"/>
        <end position="243"/>
    </location>
</feature>
<dbReference type="GO" id="GO:0046872">
    <property type="term" value="F:metal ion binding"/>
    <property type="evidence" value="ECO:0007669"/>
    <property type="project" value="UniProtKB-KW"/>
</dbReference>
<protein>
    <recommendedName>
        <fullName evidence="6">Thioredoxin domain-containing protein</fullName>
    </recommendedName>
</protein>
<dbReference type="Gene3D" id="3.40.30.10">
    <property type="entry name" value="Glutaredoxin"/>
    <property type="match status" value="1"/>
</dbReference>
<evidence type="ECO:0000256" key="3">
    <source>
        <dbReference type="PIRSR" id="PIRSR603782-1"/>
    </source>
</evidence>
<evidence type="ECO:0000259" key="6">
    <source>
        <dbReference type="PROSITE" id="PS51352"/>
    </source>
</evidence>
<evidence type="ECO:0000256" key="4">
    <source>
        <dbReference type="PIRSR" id="PIRSR603782-2"/>
    </source>
</evidence>
<evidence type="ECO:0000313" key="7">
    <source>
        <dbReference type="EMBL" id="KAF7258321.1"/>
    </source>
</evidence>
<evidence type="ECO:0000256" key="5">
    <source>
        <dbReference type="SAM" id="Phobius"/>
    </source>
</evidence>
<dbReference type="SUPFAM" id="SSF52833">
    <property type="entry name" value="Thioredoxin-like"/>
    <property type="match status" value="1"/>
</dbReference>
<feature type="binding site" evidence="3">
    <location>
        <position position="119"/>
    </location>
    <ligand>
        <name>Cu cation</name>
        <dbReference type="ChEBI" id="CHEBI:23378"/>
    </ligand>
</feature>
<organism evidence="7 8">
    <name type="scientific">Paragonimus skrjabini miyazakii</name>
    <dbReference type="NCBI Taxonomy" id="59628"/>
    <lineage>
        <taxon>Eukaryota</taxon>
        <taxon>Metazoa</taxon>
        <taxon>Spiralia</taxon>
        <taxon>Lophotrochozoa</taxon>
        <taxon>Platyhelminthes</taxon>
        <taxon>Trematoda</taxon>
        <taxon>Digenea</taxon>
        <taxon>Plagiorchiida</taxon>
        <taxon>Troglotremata</taxon>
        <taxon>Troglotrematidae</taxon>
        <taxon>Paragonimus</taxon>
    </lineage>
</organism>
<dbReference type="PANTHER" id="PTHR12151:SF5">
    <property type="entry name" value="AT19154P"/>
    <property type="match status" value="1"/>
</dbReference>
<dbReference type="GO" id="GO:0033617">
    <property type="term" value="P:mitochondrial respiratory chain complex IV assembly"/>
    <property type="evidence" value="ECO:0007669"/>
    <property type="project" value="TreeGrafter"/>
</dbReference>
<dbReference type="FunFam" id="3.40.30.10:FF:000013">
    <property type="entry name" value="Blast:Protein SCO1 homolog, mitochondrial"/>
    <property type="match status" value="1"/>
</dbReference>
<keyword evidence="8" id="KW-1185">Reference proteome</keyword>
<feature type="binding site" evidence="3">
    <location>
        <position position="207"/>
    </location>
    <ligand>
        <name>Cu cation</name>
        <dbReference type="ChEBI" id="CHEBI:23378"/>
    </ligand>
</feature>
<keyword evidence="2 3" id="KW-0186">Copper</keyword>
<dbReference type="PANTHER" id="PTHR12151">
    <property type="entry name" value="ELECTRON TRANSPORT PROTIN SCO1/SENC FAMILY MEMBER"/>
    <property type="match status" value="1"/>
</dbReference>
<evidence type="ECO:0000256" key="1">
    <source>
        <dbReference type="ARBA" id="ARBA00010996"/>
    </source>
</evidence>
<feature type="transmembrane region" description="Helical" evidence="5">
    <location>
        <begin position="43"/>
        <end position="63"/>
    </location>
</feature>
<comment type="caution">
    <text evidence="7">The sequence shown here is derived from an EMBL/GenBank/DDBJ whole genome shotgun (WGS) entry which is preliminary data.</text>
</comment>
<keyword evidence="5" id="KW-1133">Transmembrane helix</keyword>
<feature type="disulfide bond" description="Redox-active" evidence="4">
    <location>
        <begin position="115"/>
        <end position="119"/>
    </location>
</feature>
<dbReference type="PROSITE" id="PS51352">
    <property type="entry name" value="THIOREDOXIN_2"/>
    <property type="match status" value="1"/>
</dbReference>
<dbReference type="InterPro" id="IPR003782">
    <property type="entry name" value="SCO1/SenC"/>
</dbReference>
<proteinExistence type="inferred from homology"/>
<keyword evidence="4" id="KW-1015">Disulfide bond</keyword>
<name>A0A8S9YZG8_9TREM</name>
<keyword evidence="5" id="KW-0812">Transmembrane</keyword>
<evidence type="ECO:0000313" key="8">
    <source>
        <dbReference type="Proteomes" id="UP000822476"/>
    </source>
</evidence>
<dbReference type="Pfam" id="PF02630">
    <property type="entry name" value="SCO1-SenC"/>
    <property type="match status" value="1"/>
</dbReference>
<dbReference type="Proteomes" id="UP000822476">
    <property type="component" value="Unassembled WGS sequence"/>
</dbReference>
<dbReference type="GO" id="GO:0005739">
    <property type="term" value="C:mitochondrion"/>
    <property type="evidence" value="ECO:0007669"/>
    <property type="project" value="GOC"/>
</dbReference>
<dbReference type="CDD" id="cd02968">
    <property type="entry name" value="SCO"/>
    <property type="match status" value="1"/>
</dbReference>
<reference evidence="7" key="1">
    <citation type="submission" date="2019-07" db="EMBL/GenBank/DDBJ databases">
        <title>Annotation for the trematode Paragonimus miyazaki's.</title>
        <authorList>
            <person name="Choi Y.-J."/>
        </authorList>
    </citation>
    <scope>NUCLEOTIDE SEQUENCE</scope>
    <source>
        <strain evidence="7">Japan</strain>
    </source>
</reference>
<gene>
    <name evidence="7" type="ORF">EG68_04686</name>
</gene>
<accession>A0A8S9YZG8</accession>
<dbReference type="InterPro" id="IPR013766">
    <property type="entry name" value="Thioredoxin_domain"/>
</dbReference>
<dbReference type="EMBL" id="JTDE01001804">
    <property type="protein sequence ID" value="KAF7258321.1"/>
    <property type="molecule type" value="Genomic_DNA"/>
</dbReference>